<accession>A0A0P7C8N4</accession>
<dbReference type="Pfam" id="PF12771">
    <property type="entry name" value="SusD-like_2"/>
    <property type="match status" value="1"/>
</dbReference>
<dbReference type="SUPFAM" id="SSF48452">
    <property type="entry name" value="TPR-like"/>
    <property type="match status" value="1"/>
</dbReference>
<dbReference type="PATRIC" id="fig|1605367.3.peg.2498"/>
<dbReference type="EMBL" id="LGTQ01000005">
    <property type="protein sequence ID" value="KPM50037.1"/>
    <property type="molecule type" value="Genomic_DNA"/>
</dbReference>
<dbReference type="STRING" id="1605367.AFM12_05695"/>
<dbReference type="InterPro" id="IPR011990">
    <property type="entry name" value="TPR-like_helical_dom_sf"/>
</dbReference>
<organism evidence="2 3">
    <name type="scientific">Jiulongibacter sediminis</name>
    <dbReference type="NCBI Taxonomy" id="1605367"/>
    <lineage>
        <taxon>Bacteria</taxon>
        <taxon>Pseudomonadati</taxon>
        <taxon>Bacteroidota</taxon>
        <taxon>Cytophagia</taxon>
        <taxon>Cytophagales</taxon>
        <taxon>Leadbetterellaceae</taxon>
        <taxon>Jiulongibacter</taxon>
    </lineage>
</organism>
<dbReference type="AlphaFoldDB" id="A0A0P7C8N4"/>
<evidence type="ECO:0000313" key="3">
    <source>
        <dbReference type="Proteomes" id="UP000050454"/>
    </source>
</evidence>
<feature type="chain" id="PRO_5006136697" description="SusD/RagB family nutrient-binding outer membrane lipoprotein" evidence="1">
    <location>
        <begin position="22"/>
        <end position="480"/>
    </location>
</feature>
<dbReference type="Proteomes" id="UP000050454">
    <property type="component" value="Unassembled WGS sequence"/>
</dbReference>
<keyword evidence="1" id="KW-0732">Signal</keyword>
<sequence>MKKLIAIVCLGTMLSCTDHFAELNTDKKSLATVPGESLFNNGMERFYHTMNNNNVNFNVFRLYAQYIAQTTYPEESQYNMVQRTIPDNWFQRVYRDALSDLQEARKIISAEETNAATAPVQKNKLAIMTINEVHMWSTLVDLFGDIPYSQALDFENPNPVYDDDQAIYNDLISRLDQALNDLDVNAAGFAASSDLLNQGDVSMWAKAGNSLKLRLAMRIADVDAAKAKSMAESALAAGVFSDVSEDLSMEYTTASPYTYPAYEDFVLSGRSDYVAANTLVDKMNELNDPRRAAYFAQNLGDGVYKGGIYGTTNSFPNSTQLGSHFYTSNSSGVTISCSEVEFLRAEGAARGFDMGGTVEELYNNAIKASIMEWGGSAEDAEAYLAQESVAYATAAGDWKQKIGTQKWISLFASGGIEGWTAWRLLDFDGFNVPDGLSASDIPNRLIYPINEATLNGPNMNAAASAIGGDTPQSKVFWDVN</sequence>
<name>A0A0P7C8N4_9BACT</name>
<keyword evidence="3" id="KW-1185">Reference proteome</keyword>
<dbReference type="RefSeq" id="WP_055144863.1">
    <property type="nucleotide sequence ID" value="NZ_JXSZ01000005.1"/>
</dbReference>
<dbReference type="InterPro" id="IPR041662">
    <property type="entry name" value="SusD-like_2"/>
</dbReference>
<comment type="caution">
    <text evidence="2">The sequence shown here is derived from an EMBL/GenBank/DDBJ whole genome shotgun (WGS) entry which is preliminary data.</text>
</comment>
<proteinExistence type="predicted"/>
<reference evidence="2 3" key="1">
    <citation type="submission" date="2015-07" db="EMBL/GenBank/DDBJ databases">
        <title>The draft genome sequence of Leadbetterella sp. JN14-9.</title>
        <authorList>
            <person name="Liu Y."/>
            <person name="Du J."/>
            <person name="Shao Z."/>
        </authorList>
    </citation>
    <scope>NUCLEOTIDE SEQUENCE [LARGE SCALE GENOMIC DNA]</scope>
    <source>
        <strain evidence="2 3">JN14-9</strain>
    </source>
</reference>
<feature type="signal peptide" evidence="1">
    <location>
        <begin position="1"/>
        <end position="21"/>
    </location>
</feature>
<dbReference type="Gene3D" id="1.25.40.390">
    <property type="match status" value="1"/>
</dbReference>
<evidence type="ECO:0000256" key="1">
    <source>
        <dbReference type="SAM" id="SignalP"/>
    </source>
</evidence>
<evidence type="ECO:0008006" key="4">
    <source>
        <dbReference type="Google" id="ProtNLM"/>
    </source>
</evidence>
<dbReference type="PROSITE" id="PS51257">
    <property type="entry name" value="PROKAR_LIPOPROTEIN"/>
    <property type="match status" value="1"/>
</dbReference>
<evidence type="ECO:0000313" key="2">
    <source>
        <dbReference type="EMBL" id="KPM50037.1"/>
    </source>
</evidence>
<dbReference type="OrthoDB" id="843771at2"/>
<protein>
    <recommendedName>
        <fullName evidence="4">SusD/RagB family nutrient-binding outer membrane lipoprotein</fullName>
    </recommendedName>
</protein>
<gene>
    <name evidence="2" type="ORF">AFM12_05695</name>
</gene>